<proteinExistence type="predicted"/>
<reference evidence="3" key="4">
    <citation type="submission" date="2019-03" db="UniProtKB">
        <authorList>
            <consortium name="EnsemblPlants"/>
        </authorList>
    </citation>
    <scope>IDENTIFICATION</scope>
</reference>
<reference evidence="3" key="5">
    <citation type="journal article" date="2021" name="G3 (Bethesda)">
        <title>Aegilops tauschii genome assembly Aet v5.0 features greater sequence contiguity and improved annotation.</title>
        <authorList>
            <person name="Wang L."/>
            <person name="Zhu T."/>
            <person name="Rodriguez J.C."/>
            <person name="Deal K.R."/>
            <person name="Dubcovsky J."/>
            <person name="McGuire P.E."/>
            <person name="Lux T."/>
            <person name="Spannagl M."/>
            <person name="Mayer K.F.X."/>
            <person name="Baldrich P."/>
            <person name="Meyers B.C."/>
            <person name="Huo N."/>
            <person name="Gu Y.Q."/>
            <person name="Zhou H."/>
            <person name="Devos K.M."/>
            <person name="Bennetzen J.L."/>
            <person name="Unver T."/>
            <person name="Budak H."/>
            <person name="Gulick P.J."/>
            <person name="Galiba G."/>
            <person name="Kalapos B."/>
            <person name="Nelson D.R."/>
            <person name="Li P."/>
            <person name="You F.M."/>
            <person name="Luo M.C."/>
            <person name="Dvorak J."/>
        </authorList>
    </citation>
    <scope>NUCLEOTIDE SEQUENCE [LARGE SCALE GENOMIC DNA]</scope>
    <source>
        <strain evidence="3">cv. AL8/78</strain>
    </source>
</reference>
<evidence type="ECO:0000313" key="4">
    <source>
        <dbReference type="Proteomes" id="UP000015105"/>
    </source>
</evidence>
<keyword evidence="1" id="KW-1133">Transmembrane helix</keyword>
<evidence type="ECO:0000313" key="3">
    <source>
        <dbReference type="EnsemblPlants" id="AET1Gv20501200.1"/>
    </source>
</evidence>
<dbReference type="Gramene" id="AET1Gv20501200.1">
    <property type="protein sequence ID" value="AET1Gv20501200.1"/>
    <property type="gene ID" value="AET1Gv20501200"/>
</dbReference>
<dbReference type="Proteomes" id="UP000015105">
    <property type="component" value="Chromosome 1D"/>
</dbReference>
<dbReference type="InterPro" id="IPR000477">
    <property type="entry name" value="RT_dom"/>
</dbReference>
<dbReference type="AlphaFoldDB" id="A0A452YQC4"/>
<feature type="domain" description="Reverse transcriptase" evidence="2">
    <location>
        <begin position="1"/>
        <end position="93"/>
    </location>
</feature>
<keyword evidence="1" id="KW-0472">Membrane</keyword>
<dbReference type="EnsemblPlants" id="AET1Gv20501200.1">
    <property type="protein sequence ID" value="AET1Gv20501200.1"/>
    <property type="gene ID" value="AET1Gv20501200"/>
</dbReference>
<keyword evidence="1" id="KW-0812">Transmembrane</keyword>
<evidence type="ECO:0000256" key="1">
    <source>
        <dbReference type="SAM" id="Phobius"/>
    </source>
</evidence>
<feature type="transmembrane region" description="Helical" evidence="1">
    <location>
        <begin position="43"/>
        <end position="66"/>
    </location>
</feature>
<dbReference type="PROSITE" id="PS50878">
    <property type="entry name" value="RT_POL"/>
    <property type="match status" value="1"/>
</dbReference>
<reference evidence="4" key="1">
    <citation type="journal article" date="2014" name="Science">
        <title>Ancient hybridizations among the ancestral genomes of bread wheat.</title>
        <authorList>
            <consortium name="International Wheat Genome Sequencing Consortium,"/>
            <person name="Marcussen T."/>
            <person name="Sandve S.R."/>
            <person name="Heier L."/>
            <person name="Spannagl M."/>
            <person name="Pfeifer M."/>
            <person name="Jakobsen K.S."/>
            <person name="Wulff B.B."/>
            <person name="Steuernagel B."/>
            <person name="Mayer K.F."/>
            <person name="Olsen O.A."/>
        </authorList>
    </citation>
    <scope>NUCLEOTIDE SEQUENCE [LARGE SCALE GENOMIC DNA]</scope>
    <source>
        <strain evidence="4">cv. AL8/78</strain>
    </source>
</reference>
<dbReference type="SUPFAM" id="SSF56672">
    <property type="entry name" value="DNA/RNA polymerases"/>
    <property type="match status" value="1"/>
</dbReference>
<accession>A0A452YQC4</accession>
<name>A0A452YQC4_AEGTS</name>
<evidence type="ECO:0000259" key="2">
    <source>
        <dbReference type="PROSITE" id="PS50878"/>
    </source>
</evidence>
<protein>
    <recommendedName>
        <fullName evidence="2">Reverse transcriptase domain-containing protein</fullName>
    </recommendedName>
</protein>
<sequence length="93" mass="10579">MHRTRTPALLLKLDIAKAFDSVSWEYLIELLQKLGFSRQWIDWIALLLSTSSSACLLNGVLGNCFLHMRGLRQGDPLSPLLFILCIDSLHRLL</sequence>
<dbReference type="PANTHER" id="PTHR19446">
    <property type="entry name" value="REVERSE TRANSCRIPTASES"/>
    <property type="match status" value="1"/>
</dbReference>
<dbReference type="Pfam" id="PF00078">
    <property type="entry name" value="RVT_1"/>
    <property type="match status" value="1"/>
</dbReference>
<reference evidence="4" key="2">
    <citation type="journal article" date="2017" name="Nat. Plants">
        <title>The Aegilops tauschii genome reveals multiple impacts of transposons.</title>
        <authorList>
            <person name="Zhao G."/>
            <person name="Zou C."/>
            <person name="Li K."/>
            <person name="Wang K."/>
            <person name="Li T."/>
            <person name="Gao L."/>
            <person name="Zhang X."/>
            <person name="Wang H."/>
            <person name="Yang Z."/>
            <person name="Liu X."/>
            <person name="Jiang W."/>
            <person name="Mao L."/>
            <person name="Kong X."/>
            <person name="Jiao Y."/>
            <person name="Jia J."/>
        </authorList>
    </citation>
    <scope>NUCLEOTIDE SEQUENCE [LARGE SCALE GENOMIC DNA]</scope>
    <source>
        <strain evidence="4">cv. AL8/78</strain>
    </source>
</reference>
<reference evidence="3" key="3">
    <citation type="journal article" date="2017" name="Nature">
        <title>Genome sequence of the progenitor of the wheat D genome Aegilops tauschii.</title>
        <authorList>
            <person name="Luo M.C."/>
            <person name="Gu Y.Q."/>
            <person name="Puiu D."/>
            <person name="Wang H."/>
            <person name="Twardziok S.O."/>
            <person name="Deal K.R."/>
            <person name="Huo N."/>
            <person name="Zhu T."/>
            <person name="Wang L."/>
            <person name="Wang Y."/>
            <person name="McGuire P.E."/>
            <person name="Liu S."/>
            <person name="Long H."/>
            <person name="Ramasamy R.K."/>
            <person name="Rodriguez J.C."/>
            <person name="Van S.L."/>
            <person name="Yuan L."/>
            <person name="Wang Z."/>
            <person name="Xia Z."/>
            <person name="Xiao L."/>
            <person name="Anderson O.D."/>
            <person name="Ouyang S."/>
            <person name="Liang Y."/>
            <person name="Zimin A.V."/>
            <person name="Pertea G."/>
            <person name="Qi P."/>
            <person name="Bennetzen J.L."/>
            <person name="Dai X."/>
            <person name="Dawson M.W."/>
            <person name="Muller H.G."/>
            <person name="Kugler K."/>
            <person name="Rivarola-Duarte L."/>
            <person name="Spannagl M."/>
            <person name="Mayer K.F.X."/>
            <person name="Lu F.H."/>
            <person name="Bevan M.W."/>
            <person name="Leroy P."/>
            <person name="Li P."/>
            <person name="You F.M."/>
            <person name="Sun Q."/>
            <person name="Liu Z."/>
            <person name="Lyons E."/>
            <person name="Wicker T."/>
            <person name="Salzberg S.L."/>
            <person name="Devos K.M."/>
            <person name="Dvorak J."/>
        </authorList>
    </citation>
    <scope>NUCLEOTIDE SEQUENCE [LARGE SCALE GENOMIC DNA]</scope>
    <source>
        <strain evidence="3">cv. AL8/78</strain>
    </source>
</reference>
<dbReference type="InterPro" id="IPR043502">
    <property type="entry name" value="DNA/RNA_pol_sf"/>
</dbReference>
<organism evidence="3 4">
    <name type="scientific">Aegilops tauschii subsp. strangulata</name>
    <name type="common">Goatgrass</name>
    <dbReference type="NCBI Taxonomy" id="200361"/>
    <lineage>
        <taxon>Eukaryota</taxon>
        <taxon>Viridiplantae</taxon>
        <taxon>Streptophyta</taxon>
        <taxon>Embryophyta</taxon>
        <taxon>Tracheophyta</taxon>
        <taxon>Spermatophyta</taxon>
        <taxon>Magnoliopsida</taxon>
        <taxon>Liliopsida</taxon>
        <taxon>Poales</taxon>
        <taxon>Poaceae</taxon>
        <taxon>BOP clade</taxon>
        <taxon>Pooideae</taxon>
        <taxon>Triticodae</taxon>
        <taxon>Triticeae</taxon>
        <taxon>Triticinae</taxon>
        <taxon>Aegilops</taxon>
    </lineage>
</organism>
<keyword evidence="4" id="KW-1185">Reference proteome</keyword>